<organism evidence="1 2">
    <name type="scientific">Lutibacter profundi</name>
    <dbReference type="NCBI Taxonomy" id="1622118"/>
    <lineage>
        <taxon>Bacteria</taxon>
        <taxon>Pseudomonadati</taxon>
        <taxon>Bacteroidota</taxon>
        <taxon>Flavobacteriia</taxon>
        <taxon>Flavobacteriales</taxon>
        <taxon>Flavobacteriaceae</taxon>
        <taxon>Lutibacter</taxon>
    </lineage>
</organism>
<dbReference type="EMBL" id="CP013355">
    <property type="protein sequence ID" value="AMC11906.1"/>
    <property type="molecule type" value="Genomic_DNA"/>
</dbReference>
<name>A0A120IEJ8_9FLAO</name>
<evidence type="ECO:0000313" key="1">
    <source>
        <dbReference type="EMBL" id="AMC11906.1"/>
    </source>
</evidence>
<keyword evidence="2" id="KW-1185">Reference proteome</keyword>
<proteinExistence type="predicted"/>
<evidence type="ECO:0000313" key="2">
    <source>
        <dbReference type="Proteomes" id="UP000059672"/>
    </source>
</evidence>
<accession>A0A120IEJ8</accession>
<reference evidence="2" key="1">
    <citation type="submission" date="2015-12" db="EMBL/GenBank/DDBJ databases">
        <title>Complete genome sequence of Lutibacter profundus strain LP1.</title>
        <authorList>
            <person name="Wissuwa J."/>
            <person name="Le Moine Bauer S."/>
            <person name="Stokke R."/>
            <person name="Dahle H."/>
            <person name="Steen I.H."/>
        </authorList>
    </citation>
    <scope>NUCLEOTIDE SEQUENCE [LARGE SCALE GENOMIC DNA]</scope>
    <source>
        <strain evidence="2">LP1</strain>
    </source>
</reference>
<sequence length="71" mass="8593">MTIWRTIFLNSINELDKSNFGCHWTKDEFYHLSMEFIYNDISERGRHGNIQFLFKVEIDVNHVDRLSTIKK</sequence>
<dbReference type="AlphaFoldDB" id="A0A120IEJ8"/>
<dbReference type="KEGG" id="lut:Lupro_11800"/>
<gene>
    <name evidence="1" type="ORF">Lupro_11800</name>
</gene>
<reference evidence="1 2" key="2">
    <citation type="journal article" date="2016" name="Int. J. Syst. Evol. Microbiol.">
        <title>Lutibacter profundi sp. nov., isolated from a deep-sea hydrothermal system on the Arctic Mid-Ocean Ridge and emended description of the genus Lutibacter.</title>
        <authorList>
            <person name="Le Moine Bauer S."/>
            <person name="Roalkvam I."/>
            <person name="Steen I.H."/>
            <person name="Dahle H."/>
        </authorList>
    </citation>
    <scope>NUCLEOTIDE SEQUENCE [LARGE SCALE GENOMIC DNA]</scope>
    <source>
        <strain evidence="1 2">LP1</strain>
    </source>
</reference>
<dbReference type="Proteomes" id="UP000059672">
    <property type="component" value="Chromosome"/>
</dbReference>
<protein>
    <submittedName>
        <fullName evidence="1">Uncharacterized protein</fullName>
    </submittedName>
</protein>
<dbReference type="RefSeq" id="WP_068210593.1">
    <property type="nucleotide sequence ID" value="NZ_CP013355.1"/>
</dbReference>
<dbReference type="OrthoDB" id="9837902at2"/>